<reference evidence="1" key="1">
    <citation type="submission" date="2024-12" db="EMBL/GenBank/DDBJ databases">
        <title>Comparative genomics and development of molecular markers within Purpureocillium lilacinum and among Purpureocillium species.</title>
        <authorList>
            <person name="Yeh Z.-Y."/>
            <person name="Ni N.-T."/>
            <person name="Lo P.-H."/>
            <person name="Mushyakhwo K."/>
            <person name="Lin C.-F."/>
            <person name="Nai Y.-S."/>
        </authorList>
    </citation>
    <scope>NUCLEOTIDE SEQUENCE</scope>
    <source>
        <strain evidence="1">NCHU-NPUST-175</strain>
    </source>
</reference>
<protein>
    <submittedName>
        <fullName evidence="1">Uncharacterized protein</fullName>
    </submittedName>
</protein>
<evidence type="ECO:0000313" key="2">
    <source>
        <dbReference type="Proteomes" id="UP001638806"/>
    </source>
</evidence>
<dbReference type="EMBL" id="JBGNUJ010000004">
    <property type="protein sequence ID" value="KAL3959710.1"/>
    <property type="molecule type" value="Genomic_DNA"/>
</dbReference>
<dbReference type="Proteomes" id="UP001638806">
    <property type="component" value="Unassembled WGS sequence"/>
</dbReference>
<evidence type="ECO:0000313" key="1">
    <source>
        <dbReference type="EMBL" id="KAL3959710.1"/>
    </source>
</evidence>
<gene>
    <name evidence="1" type="ORF">ACCO45_004827</name>
</gene>
<proteinExistence type="predicted"/>
<name>A0ACC4DTN2_PURLI</name>
<sequence length="544" mass="57608">MAATVTIAAPVSHIPVAVGRVSRRVSTSEPLVLAPEGPVAVLGPLSIRRLSNKCRLTPTRTCPCPTISPSAHCFASSKVFTRPGHSMALILSLRRQSRALAGSSWAAATAAGVARGPSQRRCFASNLAAGVQQTIKRDAALPNPDPRDDSPSAALVAEHSPYMVATYARPPPVFVQGEGSWLWDVENRRYLDFTAGIAVTALGHCDAEFARIVADQAATLVHASNLYYNPWTGALSKLLVDKTRELGGMHDAASVFVCNSGSEANEAAIKFARKVGKLLDPSGGKTDVVSFDGAFHGCTMGALSATHNPKYQKPFSPMVPGFRIGRYNDVAAINDTVTESTCGVIVEPIQGEGGFLVALARRCREVGAVLIYDEIQCGLSRTGDFWAHAGLPREAHPDILTSAKALGNGFPVGAVIVNDHVGSKIKVGDHGTTFGGNPMACRLAHYMVGRLADPKLARDVATKGDLFRKRFAALSDRFPGLVSEVRGRGLILGLQLTEDPAPIGLLVITAGTNTLRFVPSLLVSEDEINQGVDILEEAIAATRP</sequence>
<comment type="caution">
    <text evidence="1">The sequence shown here is derived from an EMBL/GenBank/DDBJ whole genome shotgun (WGS) entry which is preliminary data.</text>
</comment>
<keyword evidence="2" id="KW-1185">Reference proteome</keyword>
<organism evidence="1 2">
    <name type="scientific">Purpureocillium lilacinum</name>
    <name type="common">Paecilomyces lilacinus</name>
    <dbReference type="NCBI Taxonomy" id="33203"/>
    <lineage>
        <taxon>Eukaryota</taxon>
        <taxon>Fungi</taxon>
        <taxon>Dikarya</taxon>
        <taxon>Ascomycota</taxon>
        <taxon>Pezizomycotina</taxon>
        <taxon>Sordariomycetes</taxon>
        <taxon>Hypocreomycetidae</taxon>
        <taxon>Hypocreales</taxon>
        <taxon>Ophiocordycipitaceae</taxon>
        <taxon>Purpureocillium</taxon>
    </lineage>
</organism>
<accession>A0ACC4DTN2</accession>